<reference evidence="2" key="1">
    <citation type="submission" date="2023-09" db="UniProtKB">
        <authorList>
            <consortium name="Ensembl"/>
        </authorList>
    </citation>
    <scope>IDENTIFICATION</scope>
</reference>
<dbReference type="AlphaFoldDB" id="A0A3B5B3Q5"/>
<name>A0A3B5B3Q5_9TELE</name>
<dbReference type="GO" id="GO:0090660">
    <property type="term" value="P:cerebrospinal fluid circulation"/>
    <property type="evidence" value="ECO:0007669"/>
    <property type="project" value="Ensembl"/>
</dbReference>
<accession>A0A3B5B3Q5</accession>
<feature type="coiled-coil region" evidence="1">
    <location>
        <begin position="323"/>
        <end position="389"/>
    </location>
</feature>
<evidence type="ECO:0000313" key="2">
    <source>
        <dbReference type="Ensembl" id="ENSSPAP00000024699.1"/>
    </source>
</evidence>
<feature type="coiled-coil region" evidence="1">
    <location>
        <begin position="105"/>
        <end position="132"/>
    </location>
</feature>
<keyword evidence="1" id="KW-0175">Coiled coil</keyword>
<dbReference type="GO" id="GO:0036064">
    <property type="term" value="C:ciliary basal body"/>
    <property type="evidence" value="ECO:0007669"/>
    <property type="project" value="Ensembl"/>
</dbReference>
<proteinExistence type="predicted"/>
<dbReference type="GO" id="GO:0061371">
    <property type="term" value="P:determination of heart left/right asymmetry"/>
    <property type="evidence" value="ECO:0007669"/>
    <property type="project" value="Ensembl"/>
</dbReference>
<protein>
    <submittedName>
        <fullName evidence="2">Coiled-coil domain-containing protein 151-like</fullName>
    </submittedName>
</protein>
<dbReference type="GO" id="GO:0031514">
    <property type="term" value="C:motile cilium"/>
    <property type="evidence" value="ECO:0007669"/>
    <property type="project" value="Ensembl"/>
</dbReference>
<dbReference type="GO" id="GO:0035469">
    <property type="term" value="P:determination of pancreatic left/right asymmetry"/>
    <property type="evidence" value="ECO:0007669"/>
    <property type="project" value="Ensembl"/>
</dbReference>
<dbReference type="GO" id="GO:0005576">
    <property type="term" value="C:extracellular region"/>
    <property type="evidence" value="ECO:0007669"/>
    <property type="project" value="GOC"/>
</dbReference>
<dbReference type="GO" id="GO:0035253">
    <property type="term" value="C:ciliary rootlet"/>
    <property type="evidence" value="ECO:0007669"/>
    <property type="project" value="TreeGrafter"/>
</dbReference>
<evidence type="ECO:0000256" key="1">
    <source>
        <dbReference type="SAM" id="Coils"/>
    </source>
</evidence>
<dbReference type="GO" id="GO:0000132">
    <property type="term" value="P:establishment of mitotic spindle orientation"/>
    <property type="evidence" value="ECO:0007669"/>
    <property type="project" value="Ensembl"/>
</dbReference>
<dbReference type="GO" id="GO:0036158">
    <property type="term" value="P:outer dynein arm assembly"/>
    <property type="evidence" value="ECO:0007669"/>
    <property type="project" value="Ensembl"/>
</dbReference>
<sequence length="536" mass="61957">QKMAFSAESIKPPLQEQTTELKRKIQLLESDRATYYESTQSSIKKNKQSILQLRQQNKELRRRLAEITSGMYTVLSNSICSKTLCFSQEAATTLDHRVMSKRKRLNALKATTQTNQRRLEELNMKYRRLKSEGSGGTASADIRNLKEEEDAMVVTSLTLTNMSIFVFLWSLEVMLFTDESLTFEGQLDSLEAEILKHREEHQKLQVINNDAQLSRKATEAGLQQLEESLFKERKERERLKTSYTKKAEELKAQAEKADRRVQRTIIQPDELSSEAPHSTTRMAGEEEKVMSTFEEAFRRNKEAAEVTDSQEIVDPITSQGETRQHLEKLKKENEEVLVQLKQQKELLNQDFENIKYSGGVKFSSDQQTLEECEQQLQAEQQRCNAGKERLHGLVKAFSTARPAVEHLIDKLQHITVVKKTKHHMHPDSDVYVVELMTQLELKLQVLQQELQGKDLAAIKKEMEEEEFHVRIEDKLPEYNTRVRLPEDEAADLFTDEDASGESEANIISREALKRQSKLIADANFKRKPWKKKKGKF</sequence>
<dbReference type="GO" id="GO:0036159">
    <property type="term" value="P:inner dynein arm assembly"/>
    <property type="evidence" value="ECO:0007669"/>
    <property type="project" value="Ensembl"/>
</dbReference>
<dbReference type="InterPro" id="IPR033192">
    <property type="entry name" value="ODAD3"/>
</dbReference>
<organism evidence="2">
    <name type="scientific">Stegastes partitus</name>
    <name type="common">bicolor damselfish</name>
    <dbReference type="NCBI Taxonomy" id="144197"/>
    <lineage>
        <taxon>Eukaryota</taxon>
        <taxon>Metazoa</taxon>
        <taxon>Chordata</taxon>
        <taxon>Craniata</taxon>
        <taxon>Vertebrata</taxon>
        <taxon>Euteleostomi</taxon>
        <taxon>Actinopterygii</taxon>
        <taxon>Neopterygii</taxon>
        <taxon>Teleostei</taxon>
        <taxon>Neoteleostei</taxon>
        <taxon>Acanthomorphata</taxon>
        <taxon>Ovalentaria</taxon>
        <taxon>Pomacentridae</taxon>
        <taxon>Stegastes</taxon>
    </lineage>
</organism>
<feature type="coiled-coil region" evidence="1">
    <location>
        <begin position="187"/>
        <end position="267"/>
    </location>
</feature>
<dbReference type="GeneTree" id="ENSGT00940000153116"/>
<dbReference type="GO" id="GO:0071910">
    <property type="term" value="P:determination of liver left/right asymmetry"/>
    <property type="evidence" value="ECO:0007669"/>
    <property type="project" value="Ensembl"/>
</dbReference>
<dbReference type="PANTHER" id="PTHR46518">
    <property type="entry name" value="COILED-COIL DOMAIN-CONTAINING PROTEIN 151"/>
    <property type="match status" value="1"/>
</dbReference>
<dbReference type="PANTHER" id="PTHR46518:SF1">
    <property type="entry name" value="OUTER DYNEIN ARM-DOCKING COMPLEX SUBUNIT 3"/>
    <property type="match status" value="1"/>
</dbReference>
<feature type="coiled-coil region" evidence="1">
    <location>
        <begin position="43"/>
        <end position="70"/>
    </location>
</feature>
<dbReference type="GO" id="GO:0070121">
    <property type="term" value="P:Kupffer's vesicle development"/>
    <property type="evidence" value="ECO:0007669"/>
    <property type="project" value="Ensembl"/>
</dbReference>
<dbReference type="STRING" id="144197.ENSSPAP00000024699"/>
<dbReference type="GO" id="GO:0097542">
    <property type="term" value="C:ciliary tip"/>
    <property type="evidence" value="ECO:0007669"/>
    <property type="project" value="TreeGrafter"/>
</dbReference>
<dbReference type="Ensembl" id="ENSSPAT00000025107.1">
    <property type="protein sequence ID" value="ENSSPAP00000024699.1"/>
    <property type="gene ID" value="ENSSPAG00000018598.1"/>
</dbReference>